<dbReference type="PANTHER" id="PTHR33885">
    <property type="entry name" value="PHAGE SHOCK PROTEIN C"/>
    <property type="match status" value="1"/>
</dbReference>
<evidence type="ECO:0000256" key="2">
    <source>
        <dbReference type="ARBA" id="ARBA00022475"/>
    </source>
</evidence>
<keyword evidence="5 7" id="KW-0472">Membrane</keyword>
<sequence>MVMRNKKLMKSKDKVFSGVLGGLAEYLEVDKAIVRIIGAILIIFPGQIFIGLIIYIVAAVVMPEDDGSNRKDEHIVEGEFRDKNN</sequence>
<evidence type="ECO:0000259" key="8">
    <source>
        <dbReference type="Pfam" id="PF04024"/>
    </source>
</evidence>
<evidence type="ECO:0000256" key="7">
    <source>
        <dbReference type="SAM" id="Phobius"/>
    </source>
</evidence>
<dbReference type="Pfam" id="PF04024">
    <property type="entry name" value="PspC"/>
    <property type="match status" value="1"/>
</dbReference>
<dbReference type="InterPro" id="IPR052027">
    <property type="entry name" value="PspC"/>
</dbReference>
<name>A0A3S6QN52_9LACO</name>
<feature type="region of interest" description="Disordered" evidence="6">
    <location>
        <begin position="66"/>
        <end position="85"/>
    </location>
</feature>
<dbReference type="KEGG" id="lhw:BSQ49_03750"/>
<feature type="domain" description="Phage shock protein PspC N-terminal" evidence="8">
    <location>
        <begin position="6"/>
        <end position="64"/>
    </location>
</feature>
<reference evidence="9 10" key="1">
    <citation type="submission" date="2016-11" db="EMBL/GenBank/DDBJ databases">
        <title>Interaction between Lactobacillus species and yeast in water kefir.</title>
        <authorList>
            <person name="Behr J."/>
            <person name="Xu D."/>
            <person name="Vogel R.F."/>
        </authorList>
    </citation>
    <scope>NUCLEOTIDE SEQUENCE [LARGE SCALE GENOMIC DNA]</scope>
    <source>
        <strain evidence="9 10">TMW 1.1822</strain>
    </source>
</reference>
<protein>
    <recommendedName>
        <fullName evidence="8">Phage shock protein PspC N-terminal domain-containing protein</fullName>
    </recommendedName>
</protein>
<evidence type="ECO:0000256" key="5">
    <source>
        <dbReference type="ARBA" id="ARBA00023136"/>
    </source>
</evidence>
<gene>
    <name evidence="9" type="ORF">BSQ49_03750</name>
</gene>
<evidence type="ECO:0000313" key="10">
    <source>
        <dbReference type="Proteomes" id="UP000314960"/>
    </source>
</evidence>
<dbReference type="AlphaFoldDB" id="A0A3S6QN52"/>
<feature type="transmembrane region" description="Helical" evidence="7">
    <location>
        <begin position="34"/>
        <end position="61"/>
    </location>
</feature>
<dbReference type="PANTHER" id="PTHR33885:SF3">
    <property type="entry name" value="PHAGE SHOCK PROTEIN C"/>
    <property type="match status" value="1"/>
</dbReference>
<accession>A0A3S6QN52</accession>
<proteinExistence type="predicted"/>
<evidence type="ECO:0000256" key="3">
    <source>
        <dbReference type="ARBA" id="ARBA00022692"/>
    </source>
</evidence>
<evidence type="ECO:0000256" key="6">
    <source>
        <dbReference type="SAM" id="MobiDB-lite"/>
    </source>
</evidence>
<evidence type="ECO:0000256" key="4">
    <source>
        <dbReference type="ARBA" id="ARBA00022989"/>
    </source>
</evidence>
<evidence type="ECO:0000256" key="1">
    <source>
        <dbReference type="ARBA" id="ARBA00004162"/>
    </source>
</evidence>
<organism evidence="9 10">
    <name type="scientific">Liquorilactobacillus hordei</name>
    <dbReference type="NCBI Taxonomy" id="468911"/>
    <lineage>
        <taxon>Bacteria</taxon>
        <taxon>Bacillati</taxon>
        <taxon>Bacillota</taxon>
        <taxon>Bacilli</taxon>
        <taxon>Lactobacillales</taxon>
        <taxon>Lactobacillaceae</taxon>
        <taxon>Liquorilactobacillus</taxon>
    </lineage>
</organism>
<dbReference type="Proteomes" id="UP000314960">
    <property type="component" value="Chromosome"/>
</dbReference>
<feature type="compositionally biased region" description="Basic and acidic residues" evidence="6">
    <location>
        <begin position="67"/>
        <end position="85"/>
    </location>
</feature>
<keyword evidence="3 7" id="KW-0812">Transmembrane</keyword>
<dbReference type="GO" id="GO:0005886">
    <property type="term" value="C:plasma membrane"/>
    <property type="evidence" value="ECO:0007669"/>
    <property type="project" value="UniProtKB-SubCell"/>
</dbReference>
<dbReference type="InterPro" id="IPR007168">
    <property type="entry name" value="Phageshock_PspC_N"/>
</dbReference>
<evidence type="ECO:0000313" key="9">
    <source>
        <dbReference type="EMBL" id="AUJ29394.1"/>
    </source>
</evidence>
<keyword evidence="4 7" id="KW-1133">Transmembrane helix</keyword>
<comment type="subcellular location">
    <subcellularLocation>
        <location evidence="1">Cell membrane</location>
        <topology evidence="1">Single-pass membrane protein</topology>
    </subcellularLocation>
</comment>
<keyword evidence="2" id="KW-1003">Cell membrane</keyword>
<dbReference type="EMBL" id="CP018176">
    <property type="protein sequence ID" value="AUJ29394.1"/>
    <property type="molecule type" value="Genomic_DNA"/>
</dbReference>